<evidence type="ECO:0008006" key="4">
    <source>
        <dbReference type="Google" id="ProtNLM"/>
    </source>
</evidence>
<dbReference type="Proteomes" id="UP001595839">
    <property type="component" value="Unassembled WGS sequence"/>
</dbReference>
<dbReference type="EMBL" id="JBHSFK010000043">
    <property type="protein sequence ID" value="MFC4506444.1"/>
    <property type="molecule type" value="Genomic_DNA"/>
</dbReference>
<comment type="caution">
    <text evidence="2">The sequence shown here is derived from an EMBL/GenBank/DDBJ whole genome shotgun (WGS) entry which is preliminary data.</text>
</comment>
<accession>A0ABV9B340</accession>
<name>A0ABV9B340_9ACTN</name>
<protein>
    <recommendedName>
        <fullName evidence="4">Chitinase</fullName>
    </recommendedName>
</protein>
<evidence type="ECO:0000313" key="2">
    <source>
        <dbReference type="EMBL" id="MFC4506444.1"/>
    </source>
</evidence>
<gene>
    <name evidence="2" type="ORF">ACFPIH_44575</name>
</gene>
<keyword evidence="1" id="KW-0732">Signal</keyword>
<evidence type="ECO:0000256" key="1">
    <source>
        <dbReference type="SAM" id="SignalP"/>
    </source>
</evidence>
<dbReference type="RefSeq" id="WP_381176837.1">
    <property type="nucleotide sequence ID" value="NZ_JBHSFK010000043.1"/>
</dbReference>
<evidence type="ECO:0000313" key="3">
    <source>
        <dbReference type="Proteomes" id="UP001595839"/>
    </source>
</evidence>
<keyword evidence="3" id="KW-1185">Reference proteome</keyword>
<reference evidence="3" key="1">
    <citation type="journal article" date="2019" name="Int. J. Syst. Evol. Microbiol.">
        <title>The Global Catalogue of Microorganisms (GCM) 10K type strain sequencing project: providing services to taxonomists for standard genome sequencing and annotation.</title>
        <authorList>
            <consortium name="The Broad Institute Genomics Platform"/>
            <consortium name="The Broad Institute Genome Sequencing Center for Infectious Disease"/>
            <person name="Wu L."/>
            <person name="Ma J."/>
        </authorList>
    </citation>
    <scope>NUCLEOTIDE SEQUENCE [LARGE SCALE GENOMIC DNA]</scope>
    <source>
        <strain evidence="3">CGMCC 4.7177</strain>
    </source>
</reference>
<proteinExistence type="predicted"/>
<organism evidence="2 3">
    <name type="scientific">Streptomyces vulcanius</name>
    <dbReference type="NCBI Taxonomy" id="1441876"/>
    <lineage>
        <taxon>Bacteria</taxon>
        <taxon>Bacillati</taxon>
        <taxon>Actinomycetota</taxon>
        <taxon>Actinomycetes</taxon>
        <taxon>Kitasatosporales</taxon>
        <taxon>Streptomycetaceae</taxon>
        <taxon>Streptomyces</taxon>
    </lineage>
</organism>
<sequence length="75" mass="7703">MKNIRRVLTVSAVGAIAASSLALGAGSASAATASPRLFSSAVACQTAGNTWAQQGKITGFRCAQTKDNAWALYVW</sequence>
<feature type="signal peptide" evidence="1">
    <location>
        <begin position="1"/>
        <end position="30"/>
    </location>
</feature>
<feature type="chain" id="PRO_5047303575" description="Chitinase" evidence="1">
    <location>
        <begin position="31"/>
        <end position="75"/>
    </location>
</feature>